<protein>
    <recommendedName>
        <fullName evidence="9">Type II secretion system protein I</fullName>
        <shortName evidence="9">T2SS minor pseudopilin I</shortName>
    </recommendedName>
</protein>
<gene>
    <name evidence="11" type="primary">gspI</name>
    <name evidence="11" type="ORF">ABXR19_14250</name>
</gene>
<keyword evidence="3" id="KW-1003">Cell membrane</keyword>
<reference evidence="11 12" key="1">
    <citation type="submission" date="2024-07" db="EMBL/GenBank/DDBJ databases">
        <title>Uliginosibacterium flavum JJ3220;KACC:17644.</title>
        <authorList>
            <person name="Kim M.K."/>
        </authorList>
    </citation>
    <scope>NUCLEOTIDE SEQUENCE [LARGE SCALE GENOMIC DNA]</scope>
    <source>
        <strain evidence="11 12">KACC:17644</strain>
    </source>
</reference>
<evidence type="ECO:0000256" key="7">
    <source>
        <dbReference type="ARBA" id="ARBA00022989"/>
    </source>
</evidence>
<keyword evidence="5 9" id="KW-0997">Cell inner membrane</keyword>
<keyword evidence="7 9" id="KW-1133">Transmembrane helix</keyword>
<comment type="caution">
    <text evidence="11">The sequence shown here is derived from an EMBL/GenBank/DDBJ whole genome shotgun (WGS) entry which is preliminary data.</text>
</comment>
<dbReference type="PANTHER" id="PTHR38779:SF2">
    <property type="entry name" value="TYPE II SECRETION SYSTEM PROTEIN I-RELATED"/>
    <property type="match status" value="1"/>
</dbReference>
<evidence type="ECO:0000256" key="3">
    <source>
        <dbReference type="ARBA" id="ARBA00022475"/>
    </source>
</evidence>
<evidence type="ECO:0000313" key="11">
    <source>
        <dbReference type="EMBL" id="MET7015348.1"/>
    </source>
</evidence>
<feature type="domain" description="Type II secretion system protein GspI C-terminal" evidence="10">
    <location>
        <begin position="40"/>
        <end position="118"/>
    </location>
</feature>
<evidence type="ECO:0000256" key="6">
    <source>
        <dbReference type="ARBA" id="ARBA00022692"/>
    </source>
</evidence>
<comment type="function">
    <text evidence="9">Component of the type II secretion system required for the energy-dependent secretion of extracellular factors such as proteases and toxins from the periplasm.</text>
</comment>
<dbReference type="InterPro" id="IPR010052">
    <property type="entry name" value="T2SS_protein-GspI"/>
</dbReference>
<comment type="subcellular location">
    <subcellularLocation>
        <location evidence="1 9">Cell inner membrane</location>
        <topology evidence="1 9">Single-pass membrane protein</topology>
    </subcellularLocation>
</comment>
<comment type="subunit">
    <text evidence="9">Type II secretion is composed of four main components: the outer membrane complex, the inner membrane complex, the cytoplasmic secretion ATPase and the periplasm-spanning pseudopilus.</text>
</comment>
<dbReference type="RefSeq" id="WP_354601807.1">
    <property type="nucleotide sequence ID" value="NZ_JBEWZI010000016.1"/>
</dbReference>
<keyword evidence="12" id="KW-1185">Reference proteome</keyword>
<evidence type="ECO:0000256" key="1">
    <source>
        <dbReference type="ARBA" id="ARBA00004377"/>
    </source>
</evidence>
<evidence type="ECO:0000256" key="5">
    <source>
        <dbReference type="ARBA" id="ARBA00022519"/>
    </source>
</evidence>
<dbReference type="PANTHER" id="PTHR38779">
    <property type="entry name" value="TYPE II SECRETION SYSTEM PROTEIN I-RELATED"/>
    <property type="match status" value="1"/>
</dbReference>
<evidence type="ECO:0000256" key="8">
    <source>
        <dbReference type="ARBA" id="ARBA00023136"/>
    </source>
</evidence>
<keyword evidence="6 9" id="KW-0812">Transmembrane</keyword>
<comment type="PTM">
    <text evidence="9">Cleaved by prepilin peptidase.</text>
</comment>
<dbReference type="PROSITE" id="PS00409">
    <property type="entry name" value="PROKAR_NTER_METHYL"/>
    <property type="match status" value="1"/>
</dbReference>
<evidence type="ECO:0000256" key="2">
    <source>
        <dbReference type="ARBA" id="ARBA00008358"/>
    </source>
</evidence>
<dbReference type="EMBL" id="JBEWZI010000016">
    <property type="protein sequence ID" value="MET7015348.1"/>
    <property type="molecule type" value="Genomic_DNA"/>
</dbReference>
<dbReference type="Gene3D" id="3.30.1300.30">
    <property type="entry name" value="GSPII I/J protein-like"/>
    <property type="match status" value="1"/>
</dbReference>
<accession>A0ABV2TPA3</accession>
<dbReference type="SUPFAM" id="SSF54523">
    <property type="entry name" value="Pili subunits"/>
    <property type="match status" value="1"/>
</dbReference>
<evidence type="ECO:0000256" key="4">
    <source>
        <dbReference type="ARBA" id="ARBA00022481"/>
    </source>
</evidence>
<proteinExistence type="inferred from homology"/>
<keyword evidence="8 9" id="KW-0472">Membrane</keyword>
<dbReference type="Pfam" id="PF02501">
    <property type="entry name" value="T2SSI"/>
    <property type="match status" value="1"/>
</dbReference>
<dbReference type="Proteomes" id="UP001549691">
    <property type="component" value="Unassembled WGS sequence"/>
</dbReference>
<dbReference type="InterPro" id="IPR012902">
    <property type="entry name" value="N_methyl_site"/>
</dbReference>
<dbReference type="InterPro" id="IPR003413">
    <property type="entry name" value="T2SS_GspI_C"/>
</dbReference>
<dbReference type="Pfam" id="PF07963">
    <property type="entry name" value="N_methyl"/>
    <property type="match status" value="1"/>
</dbReference>
<keyword evidence="4 9" id="KW-0488">Methylation</keyword>
<dbReference type="NCBIfam" id="TIGR01707">
    <property type="entry name" value="gspI"/>
    <property type="match status" value="1"/>
</dbReference>
<name>A0ABV2TPA3_9RHOO</name>
<evidence type="ECO:0000259" key="10">
    <source>
        <dbReference type="Pfam" id="PF02501"/>
    </source>
</evidence>
<feature type="transmembrane region" description="Helical" evidence="9">
    <location>
        <begin position="6"/>
        <end position="27"/>
    </location>
</feature>
<evidence type="ECO:0000256" key="9">
    <source>
        <dbReference type="RuleBase" id="RU368030"/>
    </source>
</evidence>
<dbReference type="NCBIfam" id="TIGR02532">
    <property type="entry name" value="IV_pilin_GFxxxE"/>
    <property type="match status" value="1"/>
</dbReference>
<evidence type="ECO:0000313" key="12">
    <source>
        <dbReference type="Proteomes" id="UP001549691"/>
    </source>
</evidence>
<dbReference type="InterPro" id="IPR045584">
    <property type="entry name" value="Pilin-like"/>
</dbReference>
<sequence>MRGSSGFTLLEVVIALAIISLALGAAIRASGFGADKGYELQQRTLAGWVVSNVTNELMATRSFPEMGALDGKATQGKFAFVWRQETGPTPNLSFRRVEIKVFSADKPDDVLAHQVSYVARVAN</sequence>
<organism evidence="11 12">
    <name type="scientific">Uliginosibacterium flavum</name>
    <dbReference type="NCBI Taxonomy" id="1396831"/>
    <lineage>
        <taxon>Bacteria</taxon>
        <taxon>Pseudomonadati</taxon>
        <taxon>Pseudomonadota</taxon>
        <taxon>Betaproteobacteria</taxon>
        <taxon>Rhodocyclales</taxon>
        <taxon>Zoogloeaceae</taxon>
        <taxon>Uliginosibacterium</taxon>
    </lineage>
</organism>
<comment type="similarity">
    <text evidence="2 9">Belongs to the GSP I family.</text>
</comment>